<dbReference type="GO" id="GO:0005840">
    <property type="term" value="C:ribosome"/>
    <property type="evidence" value="ECO:0007669"/>
    <property type="project" value="UniProtKB-KW"/>
</dbReference>
<dbReference type="OrthoDB" id="9972728at2759"/>
<evidence type="ECO:0000313" key="5">
    <source>
        <dbReference type="EMBL" id="OQR66222.1"/>
    </source>
</evidence>
<keyword evidence="2 5" id="KW-0689">Ribosomal protein</keyword>
<dbReference type="SUPFAM" id="SSF47973">
    <property type="entry name" value="Ribosomal protein S7"/>
    <property type="match status" value="1"/>
</dbReference>
<dbReference type="InParanoid" id="A0A1V9WYI5"/>
<evidence type="ECO:0000259" key="4">
    <source>
        <dbReference type="Pfam" id="PF00177"/>
    </source>
</evidence>
<name>A0A1V9WYI5_9ACAR</name>
<evidence type="ECO:0000256" key="2">
    <source>
        <dbReference type="ARBA" id="ARBA00022980"/>
    </source>
</evidence>
<dbReference type="AlphaFoldDB" id="A0A1V9WYI5"/>
<dbReference type="InterPro" id="IPR036823">
    <property type="entry name" value="Ribosomal_uS7_dom_sf"/>
</dbReference>
<evidence type="ECO:0000256" key="1">
    <source>
        <dbReference type="ARBA" id="ARBA00007151"/>
    </source>
</evidence>
<accession>A0A1V9WYI5</accession>
<protein>
    <submittedName>
        <fullName evidence="5">28S ribosomal protein S7</fullName>
    </submittedName>
</protein>
<dbReference type="EMBL" id="MNPL01033352">
    <property type="protein sequence ID" value="OQR66222.1"/>
    <property type="molecule type" value="Genomic_DNA"/>
</dbReference>
<dbReference type="InterPro" id="IPR000235">
    <property type="entry name" value="Ribosomal_uS7"/>
</dbReference>
<keyword evidence="3" id="KW-0687">Ribonucleoprotein</keyword>
<dbReference type="PANTHER" id="PTHR11205">
    <property type="entry name" value="RIBOSOMAL PROTEIN S7"/>
    <property type="match status" value="1"/>
</dbReference>
<dbReference type="InterPro" id="IPR023798">
    <property type="entry name" value="Ribosomal_uS7_dom"/>
</dbReference>
<reference evidence="5 6" key="1">
    <citation type="journal article" date="2017" name="Gigascience">
        <title>Draft genome of the honey bee ectoparasitic mite, Tropilaelaps mercedesae, is shaped by the parasitic life history.</title>
        <authorList>
            <person name="Dong X."/>
            <person name="Armstrong S.D."/>
            <person name="Xia D."/>
            <person name="Makepeace B.L."/>
            <person name="Darby A.C."/>
            <person name="Kadowaki T."/>
        </authorList>
    </citation>
    <scope>NUCLEOTIDE SEQUENCE [LARGE SCALE GENOMIC DNA]</scope>
    <source>
        <strain evidence="5">Wuxi-XJTLU</strain>
    </source>
</reference>
<dbReference type="GO" id="GO:1990904">
    <property type="term" value="C:ribonucleoprotein complex"/>
    <property type="evidence" value="ECO:0007669"/>
    <property type="project" value="UniProtKB-KW"/>
</dbReference>
<keyword evidence="6" id="KW-1185">Reference proteome</keyword>
<comment type="caution">
    <text evidence="5">The sequence shown here is derived from an EMBL/GenBank/DDBJ whole genome shotgun (WGS) entry which is preliminary data.</text>
</comment>
<proteinExistence type="inferred from homology"/>
<feature type="domain" description="Small ribosomal subunit protein uS7" evidence="4">
    <location>
        <begin position="77"/>
        <end position="217"/>
    </location>
</feature>
<dbReference type="Gene3D" id="1.10.455.10">
    <property type="entry name" value="Ribosomal protein S7 domain"/>
    <property type="match status" value="1"/>
</dbReference>
<organism evidence="5 6">
    <name type="scientific">Tropilaelaps mercedesae</name>
    <dbReference type="NCBI Taxonomy" id="418985"/>
    <lineage>
        <taxon>Eukaryota</taxon>
        <taxon>Metazoa</taxon>
        <taxon>Ecdysozoa</taxon>
        <taxon>Arthropoda</taxon>
        <taxon>Chelicerata</taxon>
        <taxon>Arachnida</taxon>
        <taxon>Acari</taxon>
        <taxon>Parasitiformes</taxon>
        <taxon>Mesostigmata</taxon>
        <taxon>Gamasina</taxon>
        <taxon>Dermanyssoidea</taxon>
        <taxon>Laelapidae</taxon>
        <taxon>Tropilaelaps</taxon>
    </lineage>
</organism>
<evidence type="ECO:0000256" key="3">
    <source>
        <dbReference type="ARBA" id="ARBA00023274"/>
    </source>
</evidence>
<sequence>MAMFTRSTICWSTQLGQFALPVTGVASGQMQFVRGTRYRPSYIEPPAVDPEELKEFVKTPEGIKAEFTPIKAIRSDVSNSVFYDPMLDKFINYLMRKGNKKKATDLVHKALFAIKFIKPPQFEHPLEVLSTAVKNASPVLETTPIKRGGITYQVPVPLVPSRARLLAIRWIIEAAKSKERHVRFRNSLAKELVDAAQNIGKVIRRKQEQHKFAESNKAFAHYRWS</sequence>
<evidence type="ECO:0000313" key="6">
    <source>
        <dbReference type="Proteomes" id="UP000192247"/>
    </source>
</evidence>
<dbReference type="STRING" id="418985.A0A1V9WYI5"/>
<dbReference type="Pfam" id="PF00177">
    <property type="entry name" value="Ribosomal_S7"/>
    <property type="match status" value="1"/>
</dbReference>
<comment type="similarity">
    <text evidence="1">Belongs to the universal ribosomal protein uS7 family.</text>
</comment>
<gene>
    <name evidence="5" type="ORF">BIW11_14301</name>
</gene>
<dbReference type="FunCoup" id="A0A1V9WYI5">
    <property type="interactions" value="526"/>
</dbReference>
<dbReference type="Proteomes" id="UP000192247">
    <property type="component" value="Unassembled WGS sequence"/>
</dbReference>
<dbReference type="GO" id="GO:0006412">
    <property type="term" value="P:translation"/>
    <property type="evidence" value="ECO:0007669"/>
    <property type="project" value="InterPro"/>
</dbReference>